<dbReference type="GO" id="GO:0009253">
    <property type="term" value="P:peptidoglycan catabolic process"/>
    <property type="evidence" value="ECO:0007669"/>
    <property type="project" value="InterPro"/>
</dbReference>
<dbReference type="GO" id="GO:0030288">
    <property type="term" value="C:outer membrane-bounded periplasmic space"/>
    <property type="evidence" value="ECO:0007669"/>
    <property type="project" value="TreeGrafter"/>
</dbReference>
<reference evidence="3" key="1">
    <citation type="submission" date="2019-04" db="EMBL/GenBank/DDBJ databases">
        <title>Evolution of Biomass-Degrading Anaerobic Consortia Revealed by Metagenomics.</title>
        <authorList>
            <person name="Peng X."/>
        </authorList>
    </citation>
    <scope>NUCLEOTIDE SEQUENCE</scope>
    <source>
        <strain evidence="3">SIG254</strain>
    </source>
</reference>
<name>A0A927W7Q0_9CLOT</name>
<organism evidence="3 4">
    <name type="scientific">Clostridium sulfidigenes</name>
    <dbReference type="NCBI Taxonomy" id="318464"/>
    <lineage>
        <taxon>Bacteria</taxon>
        <taxon>Bacillati</taxon>
        <taxon>Bacillota</taxon>
        <taxon>Clostridia</taxon>
        <taxon>Eubacteriales</taxon>
        <taxon>Clostridiaceae</taxon>
        <taxon>Clostridium</taxon>
    </lineage>
</organism>
<dbReference type="InterPro" id="IPR050695">
    <property type="entry name" value="N-acetylmuramoyl_amidase_3"/>
</dbReference>
<dbReference type="PANTHER" id="PTHR30404">
    <property type="entry name" value="N-ACETYLMURAMOYL-L-ALANINE AMIDASE"/>
    <property type="match status" value="1"/>
</dbReference>
<dbReference type="Pfam" id="PF01520">
    <property type="entry name" value="Amidase_3"/>
    <property type="match status" value="1"/>
</dbReference>
<dbReference type="SMART" id="SM00646">
    <property type="entry name" value="Ami_3"/>
    <property type="match status" value="1"/>
</dbReference>
<sequence>MYKITLDPGHGGSDPGGVYGDLIEKDITLTIAVECEKELLRHGIKVQMTRYTDKYLGLSQRTTMANNNMSDYFISIHCNVGGGDRGEIIYSIYNGKGLELTNKISNEIMNIGQTQVKTYNRMNKNGRDYFPLIRDTIMDAIIIKCAFIDNEEDNKIISTIENQKIFGKAIAKGILSQLDIDCTDMD</sequence>
<proteinExistence type="predicted"/>
<keyword evidence="1" id="KW-0378">Hydrolase</keyword>
<evidence type="ECO:0000259" key="2">
    <source>
        <dbReference type="SMART" id="SM00646"/>
    </source>
</evidence>
<dbReference type="EMBL" id="SVCM01000011">
    <property type="protein sequence ID" value="MBE6058717.1"/>
    <property type="molecule type" value="Genomic_DNA"/>
</dbReference>
<feature type="domain" description="MurNAc-LAA" evidence="2">
    <location>
        <begin position="62"/>
        <end position="175"/>
    </location>
</feature>
<evidence type="ECO:0000313" key="3">
    <source>
        <dbReference type="EMBL" id="MBE6058717.1"/>
    </source>
</evidence>
<dbReference type="GO" id="GO:0008745">
    <property type="term" value="F:N-acetylmuramoyl-L-alanine amidase activity"/>
    <property type="evidence" value="ECO:0007669"/>
    <property type="project" value="InterPro"/>
</dbReference>
<dbReference type="CDD" id="cd02696">
    <property type="entry name" value="MurNAc-LAA"/>
    <property type="match status" value="1"/>
</dbReference>
<dbReference type="SUPFAM" id="SSF53187">
    <property type="entry name" value="Zn-dependent exopeptidases"/>
    <property type="match status" value="1"/>
</dbReference>
<accession>A0A927W7Q0</accession>
<dbReference type="PANTHER" id="PTHR30404:SF0">
    <property type="entry name" value="N-ACETYLMURAMOYL-L-ALANINE AMIDASE AMIC"/>
    <property type="match status" value="1"/>
</dbReference>
<evidence type="ECO:0000256" key="1">
    <source>
        <dbReference type="ARBA" id="ARBA00022801"/>
    </source>
</evidence>
<comment type="caution">
    <text evidence="3">The sequence shown here is derived from an EMBL/GenBank/DDBJ whole genome shotgun (WGS) entry which is preliminary data.</text>
</comment>
<dbReference type="Gene3D" id="3.40.630.40">
    <property type="entry name" value="Zn-dependent exopeptidases"/>
    <property type="match status" value="1"/>
</dbReference>
<gene>
    <name evidence="3" type="ORF">E7215_00885</name>
</gene>
<dbReference type="AlphaFoldDB" id="A0A927W7Q0"/>
<evidence type="ECO:0000313" key="4">
    <source>
        <dbReference type="Proteomes" id="UP000768462"/>
    </source>
</evidence>
<dbReference type="Proteomes" id="UP000768462">
    <property type="component" value="Unassembled WGS sequence"/>
</dbReference>
<dbReference type="InterPro" id="IPR002508">
    <property type="entry name" value="MurNAc-LAA_cat"/>
</dbReference>
<protein>
    <submittedName>
        <fullName evidence="3">N-acetylmuramoyl-L-alanine amidase</fullName>
    </submittedName>
</protein>